<name>A0A8X8H6C1_9RHOB</name>
<organism evidence="1 2">
    <name type="scientific">Fertoeibacter niger</name>
    <dbReference type="NCBI Taxonomy" id="2656921"/>
    <lineage>
        <taxon>Bacteria</taxon>
        <taxon>Pseudomonadati</taxon>
        <taxon>Pseudomonadota</taxon>
        <taxon>Alphaproteobacteria</taxon>
        <taxon>Rhodobacterales</taxon>
        <taxon>Paracoccaceae</taxon>
        <taxon>Fertoeibacter</taxon>
    </lineage>
</organism>
<accession>A0A8X8H6C1</accession>
<reference evidence="1" key="1">
    <citation type="submission" date="2020-05" db="EMBL/GenBank/DDBJ databases">
        <title>Fertoebacter nigrum gen. nov., sp. nov., a new member of the family Rhodobacteraceae.</title>
        <authorList>
            <person name="Szuroczki S."/>
            <person name="Abbaszade G."/>
            <person name="Buni D."/>
            <person name="Schumann P."/>
            <person name="Toth E."/>
        </authorList>
    </citation>
    <scope>NUCLEOTIDE SEQUENCE</scope>
    <source>
        <strain evidence="1">RG-N-1a</strain>
    </source>
</reference>
<keyword evidence="2" id="KW-1185">Reference proteome</keyword>
<protein>
    <submittedName>
        <fullName evidence="1">Uncharacterized protein</fullName>
    </submittedName>
</protein>
<sequence length="167" mass="17412">MPEAAKRRRAGAVRESAGLLALCLLLPGCLPETHSTAQERRDMAAGMTDEGRAVRSDELPAPRLTGAASERLIYDQARGQNSNAALIMFLARNPASPHAPDARLHLTLRTTPDAPGIAQAVAGADADVVSAFDAARLAAGSGPLRAFLDRHAGHPLAAEAARLLAAR</sequence>
<gene>
    <name evidence="1" type="ORF">GEU84_019190</name>
</gene>
<dbReference type="AlphaFoldDB" id="A0A8X8H6C1"/>
<dbReference type="RefSeq" id="WP_152828516.1">
    <property type="nucleotide sequence ID" value="NZ_WHUT02000016.1"/>
</dbReference>
<evidence type="ECO:0000313" key="2">
    <source>
        <dbReference type="Proteomes" id="UP000484076"/>
    </source>
</evidence>
<dbReference type="Proteomes" id="UP000484076">
    <property type="component" value="Unassembled WGS sequence"/>
</dbReference>
<comment type="caution">
    <text evidence="1">The sequence shown here is derived from an EMBL/GenBank/DDBJ whole genome shotgun (WGS) entry which is preliminary data.</text>
</comment>
<evidence type="ECO:0000313" key="1">
    <source>
        <dbReference type="EMBL" id="NUB46523.1"/>
    </source>
</evidence>
<dbReference type="EMBL" id="WHUT02000016">
    <property type="protein sequence ID" value="NUB46523.1"/>
    <property type="molecule type" value="Genomic_DNA"/>
</dbReference>
<proteinExistence type="predicted"/>